<dbReference type="InterPro" id="IPR036206">
    <property type="entry name" value="ThiamineP_synth_sf"/>
</dbReference>
<dbReference type="InterPro" id="IPR013785">
    <property type="entry name" value="Aldolase_TIM"/>
</dbReference>
<evidence type="ECO:0000259" key="3">
    <source>
        <dbReference type="Pfam" id="PF02581"/>
    </source>
</evidence>
<gene>
    <name evidence="4" type="ORF">METESE_34550</name>
</gene>
<dbReference type="CDD" id="cd00564">
    <property type="entry name" value="TMP_TenI"/>
    <property type="match status" value="1"/>
</dbReference>
<comment type="pathway">
    <text evidence="1">Cofactor biosynthesis; thiamine diphosphate biosynthesis.</text>
</comment>
<protein>
    <recommendedName>
        <fullName evidence="3">Thiamine phosphate synthase/TenI domain-containing protein</fullName>
    </recommendedName>
</protein>
<dbReference type="AlphaFoldDB" id="A0AA48H2M8"/>
<feature type="domain" description="Thiamine phosphate synthase/TenI" evidence="3">
    <location>
        <begin position="18"/>
        <end position="169"/>
    </location>
</feature>
<dbReference type="Gene3D" id="3.20.20.70">
    <property type="entry name" value="Aldolase class I"/>
    <property type="match status" value="1"/>
</dbReference>
<dbReference type="GO" id="GO:0009228">
    <property type="term" value="P:thiamine biosynthetic process"/>
    <property type="evidence" value="ECO:0007669"/>
    <property type="project" value="UniProtKB-KW"/>
</dbReference>
<dbReference type="PANTHER" id="PTHR20857:SF15">
    <property type="entry name" value="THIAMINE-PHOSPHATE SYNTHASE"/>
    <property type="match status" value="1"/>
</dbReference>
<dbReference type="Proteomes" id="UP001228113">
    <property type="component" value="Chromosome"/>
</dbReference>
<keyword evidence="2" id="KW-0784">Thiamine biosynthesis</keyword>
<evidence type="ECO:0000313" key="5">
    <source>
        <dbReference type="Proteomes" id="UP001228113"/>
    </source>
</evidence>
<dbReference type="InterPro" id="IPR022998">
    <property type="entry name" value="ThiamineP_synth_TenI"/>
</dbReference>
<organism evidence="4 5">
    <name type="scientific">Mesoterricola sediminis</name>
    <dbReference type="NCBI Taxonomy" id="2927980"/>
    <lineage>
        <taxon>Bacteria</taxon>
        <taxon>Pseudomonadati</taxon>
        <taxon>Acidobacteriota</taxon>
        <taxon>Holophagae</taxon>
        <taxon>Holophagales</taxon>
        <taxon>Holophagaceae</taxon>
        <taxon>Mesoterricola</taxon>
    </lineage>
</organism>
<dbReference type="PANTHER" id="PTHR20857">
    <property type="entry name" value="THIAMINE-PHOSPHATE PYROPHOSPHORYLASE"/>
    <property type="match status" value="1"/>
</dbReference>
<dbReference type="GO" id="GO:0005737">
    <property type="term" value="C:cytoplasm"/>
    <property type="evidence" value="ECO:0007669"/>
    <property type="project" value="TreeGrafter"/>
</dbReference>
<proteinExistence type="predicted"/>
<dbReference type="Pfam" id="PF02581">
    <property type="entry name" value="TMP-TENI"/>
    <property type="match status" value="1"/>
</dbReference>
<dbReference type="SUPFAM" id="SSF51391">
    <property type="entry name" value="Thiamin phosphate synthase"/>
    <property type="match status" value="1"/>
</dbReference>
<dbReference type="EMBL" id="AP027081">
    <property type="protein sequence ID" value="BDU78497.1"/>
    <property type="molecule type" value="Genomic_DNA"/>
</dbReference>
<keyword evidence="5" id="KW-1185">Reference proteome</keyword>
<dbReference type="GO" id="GO:0004789">
    <property type="term" value="F:thiamine-phosphate diphosphorylase activity"/>
    <property type="evidence" value="ECO:0007669"/>
    <property type="project" value="TreeGrafter"/>
</dbReference>
<evidence type="ECO:0000313" key="4">
    <source>
        <dbReference type="EMBL" id="BDU78497.1"/>
    </source>
</evidence>
<evidence type="ECO:0000256" key="2">
    <source>
        <dbReference type="ARBA" id="ARBA00022977"/>
    </source>
</evidence>
<reference evidence="4" key="1">
    <citation type="journal article" date="2023" name="Int. J. Syst. Evol. Microbiol.">
        <title>Mesoterricola silvestris gen. nov., sp. nov., Mesoterricola sediminis sp. nov., Geothrix oryzae sp. nov., Geothrix edaphica sp. nov., Geothrix rubra sp. nov., and Geothrix limicola sp. nov., six novel members of Acidobacteriota isolated from soils.</title>
        <authorList>
            <person name="Itoh H."/>
            <person name="Sugisawa Y."/>
            <person name="Mise K."/>
            <person name="Xu Z."/>
            <person name="Kuniyasu M."/>
            <person name="Ushijima N."/>
            <person name="Kawano K."/>
            <person name="Kobayashi E."/>
            <person name="Shiratori Y."/>
            <person name="Masuda Y."/>
            <person name="Senoo K."/>
        </authorList>
    </citation>
    <scope>NUCLEOTIDE SEQUENCE</scope>
    <source>
        <strain evidence="4">W786</strain>
    </source>
</reference>
<sequence length="190" mass="20172">MHILAISPGEGFAPARWARVAASGVDALMIREPGLEAGDLLRAARWLRAGWPDLEVWVNGRLDVALLAGCGLHAPEAYPEVDPARVPLSRPVHDPAQVAARRGARQLILSPVYPVPGKNPPWGPAGLRRVLDGLPRGAFRVLALGGIDPANAGSLRHPRLDGVALIRALWAAPDPGAAVRALRASWAEPR</sequence>
<dbReference type="RefSeq" id="WP_243346040.1">
    <property type="nucleotide sequence ID" value="NZ_AP027081.1"/>
</dbReference>
<dbReference type="KEGG" id="msea:METESE_34550"/>
<accession>A0AA48H2M8</accession>
<evidence type="ECO:0000256" key="1">
    <source>
        <dbReference type="ARBA" id="ARBA00004948"/>
    </source>
</evidence>
<name>A0AA48H2M8_9BACT</name>